<reference evidence="3 4" key="1">
    <citation type="submission" date="2018-04" db="EMBL/GenBank/DDBJ databases">
        <authorList>
            <person name="Vogel A."/>
        </authorList>
    </citation>
    <scope>NUCLEOTIDE SEQUENCE [LARGE SCALE GENOMIC DNA]</scope>
</reference>
<dbReference type="NCBIfam" id="TIGR00756">
    <property type="entry name" value="PPR"/>
    <property type="match status" value="7"/>
</dbReference>
<dbReference type="InterPro" id="IPR046848">
    <property type="entry name" value="E_motif"/>
</dbReference>
<feature type="repeat" description="PPR" evidence="2">
    <location>
        <begin position="194"/>
        <end position="228"/>
    </location>
</feature>
<dbReference type="OrthoDB" id="185373at2759"/>
<dbReference type="InterPro" id="IPR002885">
    <property type="entry name" value="PPR_rpt"/>
</dbReference>
<dbReference type="Gene3D" id="1.25.40.10">
    <property type="entry name" value="Tetratricopeptide repeat domain"/>
    <property type="match status" value="5"/>
</dbReference>
<keyword evidence="1" id="KW-0677">Repeat</keyword>
<dbReference type="Pfam" id="PF13041">
    <property type="entry name" value="PPR_2"/>
    <property type="match status" value="2"/>
</dbReference>
<dbReference type="PANTHER" id="PTHR47926:SF468">
    <property type="entry name" value="PENTATRICOPEPTIDE REPEAT-CONTAINING PROTEIN"/>
    <property type="match status" value="1"/>
</dbReference>
<dbReference type="GO" id="GO:0099402">
    <property type="term" value="P:plant organ development"/>
    <property type="evidence" value="ECO:0007669"/>
    <property type="project" value="UniProtKB-ARBA"/>
</dbReference>
<dbReference type="EMBL" id="OOIL02006673">
    <property type="protein sequence ID" value="VFQ99776.1"/>
    <property type="molecule type" value="Genomic_DNA"/>
</dbReference>
<sequence>MSVNPKLSTNLCSKFHTFRWIRSYSSRNFSKPIPYSSPQIYACNVKIAQLSRSGKIRSARKVFDEMLHRDAVSWNSMITAYWQHGLLEESRKLFVSMPNKNVVSWNSMIAGCVENDCIDDARLYFSTMPEKNLSSWNAMISGLIKFGMVDEAGRLFEEMPRRNVITYTAMIDGFMQKGEVEKARALFDFMPMKNEVSWTVMVSGYVGNGCLDQARDLFEQMPYRNVVAQTAMVFGLCKDARLTEARILFDKIRSKDTVSYNAMISGYVQNGGSEEALSLLIQMMRMCLQPDLSTSVSVLNACSNLMSLTLGKQIHTLILKNGLDSNFPPKHALITMYGKCGSIVDSESAFEVIGKPDLLSWNAIVAAFAQHGLYVKVVKLFEQMTSDGQEPDGITFLSLLSACAHTGMVKEGIFWFDSMIKDHRVSPQPEHYACLVSILGRAGQLEKAFRIIKEMPFEADSAAWGALLASSCAYSDLELGKIAGERILELGDRNSASYVTLSNIYAGAGMWGQISRMRSMMKEHGIKKQPACSWTEIESEVHCFWAGDSSHPNMLEIHSAIKNMNLQMKSQLDFFKDDDFPDIFLA</sequence>
<dbReference type="AlphaFoldDB" id="A0A484NHA8"/>
<evidence type="ECO:0000313" key="4">
    <source>
        <dbReference type="Proteomes" id="UP000595140"/>
    </source>
</evidence>
<feature type="repeat" description="PPR" evidence="2">
    <location>
        <begin position="256"/>
        <end position="290"/>
    </location>
</feature>
<protein>
    <recommendedName>
        <fullName evidence="5">Pentacotripeptide-repeat region of PRORP domain-containing protein</fullName>
    </recommendedName>
</protein>
<evidence type="ECO:0000313" key="3">
    <source>
        <dbReference type="EMBL" id="VFQ99776.1"/>
    </source>
</evidence>
<dbReference type="GO" id="GO:0003723">
    <property type="term" value="F:RNA binding"/>
    <property type="evidence" value="ECO:0007669"/>
    <property type="project" value="InterPro"/>
</dbReference>
<keyword evidence="4" id="KW-1185">Reference proteome</keyword>
<dbReference type="InterPro" id="IPR046960">
    <property type="entry name" value="PPR_At4g14850-like_plant"/>
</dbReference>
<feature type="repeat" description="PPR" evidence="2">
    <location>
        <begin position="132"/>
        <end position="166"/>
    </location>
</feature>
<evidence type="ECO:0000256" key="1">
    <source>
        <dbReference type="ARBA" id="ARBA00022737"/>
    </source>
</evidence>
<feature type="repeat" description="PPR" evidence="2">
    <location>
        <begin position="70"/>
        <end position="104"/>
    </location>
</feature>
<name>A0A484NHA8_9ASTE</name>
<dbReference type="PANTHER" id="PTHR47926">
    <property type="entry name" value="PENTATRICOPEPTIDE REPEAT-CONTAINING PROTEIN"/>
    <property type="match status" value="1"/>
</dbReference>
<dbReference type="GO" id="GO:0009451">
    <property type="term" value="P:RNA modification"/>
    <property type="evidence" value="ECO:0007669"/>
    <property type="project" value="InterPro"/>
</dbReference>
<evidence type="ECO:0008006" key="5">
    <source>
        <dbReference type="Google" id="ProtNLM"/>
    </source>
</evidence>
<dbReference type="Pfam" id="PF01535">
    <property type="entry name" value="PPR"/>
    <property type="match status" value="7"/>
</dbReference>
<dbReference type="Proteomes" id="UP000595140">
    <property type="component" value="Unassembled WGS sequence"/>
</dbReference>
<dbReference type="FunFam" id="1.25.40.10:FF:000125">
    <property type="entry name" value="Pentatricopeptide repeat-containing protein"/>
    <property type="match status" value="1"/>
</dbReference>
<proteinExistence type="predicted"/>
<evidence type="ECO:0000256" key="2">
    <source>
        <dbReference type="PROSITE-ProRule" id="PRU00708"/>
    </source>
</evidence>
<organism evidence="3 4">
    <name type="scientific">Cuscuta campestris</name>
    <dbReference type="NCBI Taxonomy" id="132261"/>
    <lineage>
        <taxon>Eukaryota</taxon>
        <taxon>Viridiplantae</taxon>
        <taxon>Streptophyta</taxon>
        <taxon>Embryophyta</taxon>
        <taxon>Tracheophyta</taxon>
        <taxon>Spermatophyta</taxon>
        <taxon>Magnoliopsida</taxon>
        <taxon>eudicotyledons</taxon>
        <taxon>Gunneridae</taxon>
        <taxon>Pentapetalae</taxon>
        <taxon>asterids</taxon>
        <taxon>lamiids</taxon>
        <taxon>Solanales</taxon>
        <taxon>Convolvulaceae</taxon>
        <taxon>Cuscuteae</taxon>
        <taxon>Cuscuta</taxon>
        <taxon>Cuscuta subgen. Grammica</taxon>
        <taxon>Cuscuta sect. Cleistogrammica</taxon>
    </lineage>
</organism>
<dbReference type="PROSITE" id="PS51375">
    <property type="entry name" value="PPR"/>
    <property type="match status" value="5"/>
</dbReference>
<dbReference type="InterPro" id="IPR011990">
    <property type="entry name" value="TPR-like_helical_dom_sf"/>
</dbReference>
<accession>A0A484NHA8</accession>
<dbReference type="Pfam" id="PF20431">
    <property type="entry name" value="E_motif"/>
    <property type="match status" value="1"/>
</dbReference>
<feature type="repeat" description="PPR" evidence="2">
    <location>
        <begin position="357"/>
        <end position="391"/>
    </location>
</feature>
<dbReference type="FunFam" id="1.25.40.10:FF:000158">
    <property type="entry name" value="pentatricopeptide repeat-containing protein At2g33680"/>
    <property type="match status" value="1"/>
</dbReference>
<gene>
    <name evidence="3" type="ORF">CCAM_LOCUS41552</name>
</gene>